<evidence type="ECO:0000256" key="9">
    <source>
        <dbReference type="PROSITE-ProRule" id="PRU00069"/>
    </source>
</evidence>
<dbReference type="GO" id="GO:0005829">
    <property type="term" value="C:cytosol"/>
    <property type="evidence" value="ECO:0007669"/>
    <property type="project" value="TreeGrafter"/>
</dbReference>
<feature type="compositionally biased region" description="Polar residues" evidence="11">
    <location>
        <begin position="350"/>
        <end position="362"/>
    </location>
</feature>
<dbReference type="AlphaFoldDB" id="A0A8X6P7U6"/>
<keyword evidence="7 10" id="KW-0175">Coiled coil</keyword>
<dbReference type="PANTHER" id="PTHR10878:SF22">
    <property type="entry name" value="DIXIN"/>
    <property type="match status" value="1"/>
</dbReference>
<dbReference type="InterPro" id="IPR015506">
    <property type="entry name" value="Dsh/Dvl-rel"/>
</dbReference>
<keyword evidence="5 9" id="KW-0879">Wnt signaling pathway</keyword>
<dbReference type="Pfam" id="PF00778">
    <property type="entry name" value="DIX"/>
    <property type="match status" value="1"/>
</dbReference>
<dbReference type="PANTHER" id="PTHR10878">
    <property type="entry name" value="SEGMENT POLARITY PROTEIN DISHEVELLED"/>
    <property type="match status" value="1"/>
</dbReference>
<keyword evidence="4" id="KW-0963">Cytoplasm</keyword>
<evidence type="ECO:0000313" key="14">
    <source>
        <dbReference type="EMBL" id="GFT52298.1"/>
    </source>
</evidence>
<dbReference type="SUPFAM" id="SSF54236">
    <property type="entry name" value="Ubiquitin-like"/>
    <property type="match status" value="1"/>
</dbReference>
<dbReference type="InterPro" id="IPR038207">
    <property type="entry name" value="DIX_dom_sf"/>
</dbReference>
<keyword evidence="6" id="KW-0965">Cell junction</keyword>
<comment type="subcellular location">
    <subcellularLocation>
        <location evidence="1">Cell junction</location>
        <location evidence="1">Focal adhesion</location>
    </subcellularLocation>
    <subcellularLocation>
        <location evidence="2">Cytoplasm</location>
    </subcellularLocation>
</comment>
<evidence type="ECO:0000313" key="15">
    <source>
        <dbReference type="Proteomes" id="UP000887013"/>
    </source>
</evidence>
<feature type="region of interest" description="Disordered" evidence="11">
    <location>
        <begin position="329"/>
        <end position="362"/>
    </location>
</feature>
<protein>
    <recommendedName>
        <fullName evidence="16">Dixin</fullName>
    </recommendedName>
</protein>
<reference evidence="14" key="1">
    <citation type="submission" date="2020-08" db="EMBL/GenBank/DDBJ databases">
        <title>Multicomponent nature underlies the extraordinary mechanical properties of spider dragline silk.</title>
        <authorList>
            <person name="Kono N."/>
            <person name="Nakamura H."/>
            <person name="Mori M."/>
            <person name="Yoshida Y."/>
            <person name="Ohtoshi R."/>
            <person name="Malay A.D."/>
            <person name="Moran D.A.P."/>
            <person name="Tomita M."/>
            <person name="Numata K."/>
            <person name="Arakawa K."/>
        </authorList>
    </citation>
    <scope>NUCLEOTIDE SEQUENCE</scope>
</reference>
<dbReference type="Pfam" id="PF00307">
    <property type="entry name" value="CH"/>
    <property type="match status" value="1"/>
</dbReference>
<evidence type="ECO:0000259" key="13">
    <source>
        <dbReference type="PROSITE" id="PS50841"/>
    </source>
</evidence>
<dbReference type="SMART" id="SM00021">
    <property type="entry name" value="DAX"/>
    <property type="match status" value="1"/>
</dbReference>
<dbReference type="CDD" id="cd21213">
    <property type="entry name" value="CH_DIXDC1"/>
    <property type="match status" value="1"/>
</dbReference>
<evidence type="ECO:0000256" key="4">
    <source>
        <dbReference type="ARBA" id="ARBA00022490"/>
    </source>
</evidence>
<evidence type="ECO:0000256" key="5">
    <source>
        <dbReference type="ARBA" id="ARBA00022687"/>
    </source>
</evidence>
<feature type="region of interest" description="Disordered" evidence="11">
    <location>
        <begin position="141"/>
        <end position="166"/>
    </location>
</feature>
<feature type="domain" description="DIX" evidence="13">
    <location>
        <begin position="365"/>
        <end position="447"/>
    </location>
</feature>
<feature type="compositionally biased region" description="Polar residues" evidence="11">
    <location>
        <begin position="146"/>
        <end position="166"/>
    </location>
</feature>
<dbReference type="SMART" id="SM00033">
    <property type="entry name" value="CH"/>
    <property type="match status" value="1"/>
</dbReference>
<dbReference type="InterPro" id="IPR001715">
    <property type="entry name" value="CH_dom"/>
</dbReference>
<evidence type="ECO:0000256" key="8">
    <source>
        <dbReference type="ARBA" id="ARBA00060765"/>
    </source>
</evidence>
<comment type="similarity">
    <text evidence="8">Belongs to the DIXDC1 family.</text>
</comment>
<feature type="coiled-coil region" evidence="10">
    <location>
        <begin position="230"/>
        <end position="264"/>
    </location>
</feature>
<dbReference type="Proteomes" id="UP000887013">
    <property type="component" value="Unassembled WGS sequence"/>
</dbReference>
<evidence type="ECO:0000256" key="6">
    <source>
        <dbReference type="ARBA" id="ARBA00022949"/>
    </source>
</evidence>
<dbReference type="PROSITE" id="PS50021">
    <property type="entry name" value="CH"/>
    <property type="match status" value="1"/>
</dbReference>
<sequence>MTSSSWQEWTARLRAYVGWLNSQLRKEEGGVRRVSDLRNDLRDGVILSHLVASLGNDIVPGIITNPRTEAQAKENVDRLFRFLIRKGVPIHSLTPKEICDGDLKAIMRLVHAVASHYKPDTVLNPPRPIQRKDEIKQVKKSCKVSPLQNPSNLTPQRLNSKSEPSSLNEEFRMSESFIELLLQDVRQAKRQLLLLQETVERGDRGSHGTSWKIKWKTIRNGRKSLPDPNNENLQDENVKLKKVIEEKEQEISKLKVLISAQTKSFKYPFSVPPRIQREELQVVAEALGSLRRCFPANDPRQHTLDTVDQSLAALLERINALEMTSPTSFAPSTVIRRSPTDKDTSPHPIRNTQTENTNGLQSCDGNSTKVVYYMDKSLTPFRCTLQKRIGEATLRDFKLLFDRPGQYRYHFKTLDPEFGMVKEEVHQDDDILPGWDSKIVAWIEEDCT</sequence>
<feature type="domain" description="Calponin-homology (CH)" evidence="12">
    <location>
        <begin position="10"/>
        <end position="118"/>
    </location>
</feature>
<dbReference type="SUPFAM" id="SSF47576">
    <property type="entry name" value="Calponin-homology domain, CH-domain"/>
    <property type="match status" value="1"/>
</dbReference>
<dbReference type="GO" id="GO:0005925">
    <property type="term" value="C:focal adhesion"/>
    <property type="evidence" value="ECO:0007669"/>
    <property type="project" value="UniProtKB-SubCell"/>
</dbReference>
<dbReference type="GO" id="GO:0060070">
    <property type="term" value="P:canonical Wnt signaling pathway"/>
    <property type="evidence" value="ECO:0007669"/>
    <property type="project" value="TreeGrafter"/>
</dbReference>
<dbReference type="InterPro" id="IPR029071">
    <property type="entry name" value="Ubiquitin-like_domsf"/>
</dbReference>
<dbReference type="OrthoDB" id="10007451at2759"/>
<dbReference type="EMBL" id="BMAW01065886">
    <property type="protein sequence ID" value="GFT52298.1"/>
    <property type="molecule type" value="Genomic_DNA"/>
</dbReference>
<organism evidence="14 15">
    <name type="scientific">Nephila pilipes</name>
    <name type="common">Giant wood spider</name>
    <name type="synonym">Nephila maculata</name>
    <dbReference type="NCBI Taxonomy" id="299642"/>
    <lineage>
        <taxon>Eukaryota</taxon>
        <taxon>Metazoa</taxon>
        <taxon>Ecdysozoa</taxon>
        <taxon>Arthropoda</taxon>
        <taxon>Chelicerata</taxon>
        <taxon>Arachnida</taxon>
        <taxon>Araneae</taxon>
        <taxon>Araneomorphae</taxon>
        <taxon>Entelegynae</taxon>
        <taxon>Araneoidea</taxon>
        <taxon>Nephilidae</taxon>
        <taxon>Nephila</taxon>
    </lineage>
</organism>
<dbReference type="Gene3D" id="1.10.418.10">
    <property type="entry name" value="Calponin-like domain"/>
    <property type="match status" value="1"/>
</dbReference>
<dbReference type="FunFam" id="2.40.240.130:FF:000003">
    <property type="entry name" value="Dixin isoform 1"/>
    <property type="match status" value="1"/>
</dbReference>
<evidence type="ECO:0000256" key="11">
    <source>
        <dbReference type="SAM" id="MobiDB-lite"/>
    </source>
</evidence>
<evidence type="ECO:0000256" key="1">
    <source>
        <dbReference type="ARBA" id="ARBA00004246"/>
    </source>
</evidence>
<evidence type="ECO:0000256" key="7">
    <source>
        <dbReference type="ARBA" id="ARBA00023054"/>
    </source>
</evidence>
<dbReference type="InterPro" id="IPR036872">
    <property type="entry name" value="CH_dom_sf"/>
</dbReference>
<keyword evidence="15" id="KW-1185">Reference proteome</keyword>
<evidence type="ECO:0000256" key="10">
    <source>
        <dbReference type="SAM" id="Coils"/>
    </source>
</evidence>
<evidence type="ECO:0000256" key="2">
    <source>
        <dbReference type="ARBA" id="ARBA00004496"/>
    </source>
</evidence>
<name>A0A8X6P7U6_NEPPI</name>
<accession>A0A8X6P7U6</accession>
<gene>
    <name evidence="14" type="ORF">NPIL_215441</name>
</gene>
<proteinExistence type="inferred from homology"/>
<dbReference type="PROSITE" id="PS50841">
    <property type="entry name" value="DIX"/>
    <property type="match status" value="1"/>
</dbReference>
<keyword evidence="3" id="KW-0217">Developmental protein</keyword>
<comment type="caution">
    <text evidence="14">The sequence shown here is derived from an EMBL/GenBank/DDBJ whole genome shotgun (WGS) entry which is preliminary data.</text>
</comment>
<evidence type="ECO:0008006" key="16">
    <source>
        <dbReference type="Google" id="ProtNLM"/>
    </source>
</evidence>
<dbReference type="InterPro" id="IPR001158">
    <property type="entry name" value="DIX"/>
</dbReference>
<evidence type="ECO:0000256" key="3">
    <source>
        <dbReference type="ARBA" id="ARBA00022473"/>
    </source>
</evidence>
<evidence type="ECO:0000259" key="12">
    <source>
        <dbReference type="PROSITE" id="PS50021"/>
    </source>
</evidence>
<dbReference type="Gene3D" id="2.40.240.130">
    <property type="match status" value="1"/>
</dbReference>